<dbReference type="Pfam" id="PF12777">
    <property type="entry name" value="MT"/>
    <property type="match status" value="1"/>
</dbReference>
<dbReference type="GO" id="GO:0097729">
    <property type="term" value="C:9+2 motile cilium"/>
    <property type="evidence" value="ECO:0007669"/>
    <property type="project" value="TreeGrafter"/>
</dbReference>
<dbReference type="InterPro" id="IPR026983">
    <property type="entry name" value="DHC"/>
</dbReference>
<feature type="non-terminal residue" evidence="3">
    <location>
        <position position="120"/>
    </location>
</feature>
<dbReference type="GO" id="GO:0045505">
    <property type="term" value="F:dynein intermediate chain binding"/>
    <property type="evidence" value="ECO:0007669"/>
    <property type="project" value="InterPro"/>
</dbReference>
<dbReference type="InterPro" id="IPR024743">
    <property type="entry name" value="Dynein_HC_stalk"/>
</dbReference>
<dbReference type="PANTHER" id="PTHR10676:SF339">
    <property type="entry name" value="DYNEIN AXONEMAL HEAVY CHAIN 6"/>
    <property type="match status" value="1"/>
</dbReference>
<dbReference type="PANTHER" id="PTHR10676">
    <property type="entry name" value="DYNEIN HEAVY CHAIN FAMILY PROTEIN"/>
    <property type="match status" value="1"/>
</dbReference>
<reference evidence="3" key="1">
    <citation type="submission" date="2013-08" db="EMBL/GenBank/DDBJ databases">
        <authorList>
            <person name="Mendez C."/>
            <person name="Richter M."/>
            <person name="Ferrer M."/>
            <person name="Sanchez J."/>
        </authorList>
    </citation>
    <scope>NUCLEOTIDE SEQUENCE</scope>
</reference>
<reference evidence="3" key="2">
    <citation type="journal article" date="2014" name="ISME J.">
        <title>Microbial stratification in low pH oxic and suboxic macroscopic growths along an acid mine drainage.</title>
        <authorList>
            <person name="Mendez-Garcia C."/>
            <person name="Mesa V."/>
            <person name="Sprenger R.R."/>
            <person name="Richter M."/>
            <person name="Diez M.S."/>
            <person name="Solano J."/>
            <person name="Bargiela R."/>
            <person name="Golyshina O.V."/>
            <person name="Manteca A."/>
            <person name="Ramos J.L."/>
            <person name="Gallego J.R."/>
            <person name="Llorente I."/>
            <person name="Martins Dos Santos V.A."/>
            <person name="Jensen O.N."/>
            <person name="Pelaez A.I."/>
            <person name="Sanchez J."/>
            <person name="Ferrer M."/>
        </authorList>
    </citation>
    <scope>NUCLEOTIDE SEQUENCE</scope>
</reference>
<dbReference type="Gene3D" id="1.20.920.20">
    <property type="match status" value="1"/>
</dbReference>
<protein>
    <submittedName>
        <fullName evidence="3">Axonemal heavy chain dynein type 3</fullName>
    </submittedName>
</protein>
<dbReference type="GO" id="GO:0060294">
    <property type="term" value="P:cilium movement involved in cell motility"/>
    <property type="evidence" value="ECO:0007669"/>
    <property type="project" value="TreeGrafter"/>
</dbReference>
<comment type="caution">
    <text evidence="3">The sequence shown here is derived from an EMBL/GenBank/DDBJ whole genome shotgun (WGS) entry which is preliminary data.</text>
</comment>
<dbReference type="GO" id="GO:0008569">
    <property type="term" value="F:minus-end-directed microtubule motor activity"/>
    <property type="evidence" value="ECO:0007669"/>
    <property type="project" value="TreeGrafter"/>
</dbReference>
<dbReference type="GO" id="GO:0051959">
    <property type="term" value="F:dynein light intermediate chain binding"/>
    <property type="evidence" value="ECO:0007669"/>
    <property type="project" value="InterPro"/>
</dbReference>
<dbReference type="EMBL" id="AUZX01013797">
    <property type="protein sequence ID" value="EQD34430.1"/>
    <property type="molecule type" value="Genomic_DNA"/>
</dbReference>
<evidence type="ECO:0000256" key="1">
    <source>
        <dbReference type="SAM" id="Coils"/>
    </source>
</evidence>
<proteinExistence type="predicted"/>
<accession>T0ZWT9</accession>
<sequence>MRVFVKWCMAILNYAKVAKEVEPKKKLVEVMDAELKKAQAELNAKTEKLNEEMKKVEELEKQFQEVKDRKERLENEMELCRMRLVRAEKLTTGLESEHGRWKESVEVLDKKILQLVGDVF</sequence>
<name>T0ZWT9_9ZZZZ</name>
<dbReference type="GO" id="GO:0030286">
    <property type="term" value="C:dynein complex"/>
    <property type="evidence" value="ECO:0007669"/>
    <property type="project" value="InterPro"/>
</dbReference>
<dbReference type="AlphaFoldDB" id="T0ZWT9"/>
<evidence type="ECO:0000259" key="2">
    <source>
        <dbReference type="Pfam" id="PF12777"/>
    </source>
</evidence>
<keyword evidence="1" id="KW-0175">Coiled coil</keyword>
<organism evidence="3">
    <name type="scientific">mine drainage metagenome</name>
    <dbReference type="NCBI Taxonomy" id="410659"/>
    <lineage>
        <taxon>unclassified sequences</taxon>
        <taxon>metagenomes</taxon>
        <taxon>ecological metagenomes</taxon>
    </lineage>
</organism>
<gene>
    <name evidence="3" type="ORF">B1A_18695</name>
</gene>
<feature type="domain" description="Dynein heavy chain coiled coil stalk" evidence="2">
    <location>
        <begin position="5"/>
        <end position="119"/>
    </location>
</feature>
<feature type="coiled-coil region" evidence="1">
    <location>
        <begin position="28"/>
        <end position="90"/>
    </location>
</feature>
<evidence type="ECO:0000313" key="3">
    <source>
        <dbReference type="EMBL" id="EQD34430.1"/>
    </source>
</evidence>